<dbReference type="GO" id="GO:0016747">
    <property type="term" value="F:acyltransferase activity, transferring groups other than amino-acyl groups"/>
    <property type="evidence" value="ECO:0007669"/>
    <property type="project" value="InterPro"/>
</dbReference>
<name>A0A839A8J1_9LACT</name>
<dbReference type="PROSITE" id="PS51186">
    <property type="entry name" value="GNAT"/>
    <property type="match status" value="1"/>
</dbReference>
<dbReference type="RefSeq" id="WP_218931854.1">
    <property type="nucleotide sequence ID" value="NZ_JACAOA010000047.1"/>
</dbReference>
<organism evidence="2 3">
    <name type="scientific">Ruoffia halotolerans</name>
    <dbReference type="NCBI Taxonomy" id="2748684"/>
    <lineage>
        <taxon>Bacteria</taxon>
        <taxon>Bacillati</taxon>
        <taxon>Bacillota</taxon>
        <taxon>Bacilli</taxon>
        <taxon>Lactobacillales</taxon>
        <taxon>Aerococcaceae</taxon>
        <taxon>Ruoffia</taxon>
    </lineage>
</organism>
<accession>A0A839A8J1</accession>
<evidence type="ECO:0000313" key="2">
    <source>
        <dbReference type="EMBL" id="MBA5730201.1"/>
    </source>
</evidence>
<evidence type="ECO:0000313" key="3">
    <source>
        <dbReference type="Proteomes" id="UP000571018"/>
    </source>
</evidence>
<reference evidence="2 3" key="1">
    <citation type="submission" date="2020-06" db="EMBL/GenBank/DDBJ databases">
        <title>Reclassification of Facklamia ignava, Facklamia soureckii and Facklami tabacinasalis as Falseniella iganva gen. nov., comb. nov., Hutsoniella ignava gen. nov., comb. nov., and Ruoffia tabacinasalis gen. nov., comb. nov and description of Ruoffia haltotolerans sp. nov., isolated from hypersaline Inland Sea of Qatar.</title>
        <authorList>
            <person name="Fotedar R."/>
            <person name="Sankaranarayanan K."/>
            <person name="Lawson P."/>
            <person name="Caldwell M."/>
            <person name="Zeyara A."/>
            <person name="Al Malki A."/>
            <person name="Ali M."/>
        </authorList>
    </citation>
    <scope>NUCLEOTIDE SEQUENCE [LARGE SCALE GENOMIC DNA]</scope>
    <source>
        <strain evidence="2 3">INB8</strain>
    </source>
</reference>
<proteinExistence type="predicted"/>
<dbReference type="Gene3D" id="3.40.630.30">
    <property type="match status" value="1"/>
</dbReference>
<dbReference type="EMBL" id="JACAOA010000047">
    <property type="protein sequence ID" value="MBA5730201.1"/>
    <property type="molecule type" value="Genomic_DNA"/>
</dbReference>
<dbReference type="PANTHER" id="PTHR43415">
    <property type="entry name" value="SPERMIDINE N(1)-ACETYLTRANSFERASE"/>
    <property type="match status" value="1"/>
</dbReference>
<sequence length="171" mass="20178">MINGELIYLRPIIKDDLKYLNDWKNDEETYKFLGGGFMPISKDQQSNWLDSMIDLTGNNKRYIVCKQSDDNPIGMIGLYGINWIHRTTEVGLYIGDKNELRKGYAKEAYALLENFAKNYLNIRKINLNVVDFNKKAKLMWENYGFQICGKLTEERFIDGRYYDLLIMEKFI</sequence>
<keyword evidence="3" id="KW-1185">Reference proteome</keyword>
<dbReference type="PANTHER" id="PTHR43415:SF3">
    <property type="entry name" value="GNAT-FAMILY ACETYLTRANSFERASE"/>
    <property type="match status" value="1"/>
</dbReference>
<dbReference type="Pfam" id="PF13302">
    <property type="entry name" value="Acetyltransf_3"/>
    <property type="match status" value="1"/>
</dbReference>
<protein>
    <submittedName>
        <fullName evidence="2">GNAT family N-acetyltransferase</fullName>
    </submittedName>
</protein>
<dbReference type="Proteomes" id="UP000571018">
    <property type="component" value="Unassembled WGS sequence"/>
</dbReference>
<dbReference type="InterPro" id="IPR016181">
    <property type="entry name" value="Acyl_CoA_acyltransferase"/>
</dbReference>
<dbReference type="InterPro" id="IPR000182">
    <property type="entry name" value="GNAT_dom"/>
</dbReference>
<feature type="domain" description="N-acetyltransferase" evidence="1">
    <location>
        <begin position="7"/>
        <end position="171"/>
    </location>
</feature>
<dbReference type="SUPFAM" id="SSF55729">
    <property type="entry name" value="Acyl-CoA N-acyltransferases (Nat)"/>
    <property type="match status" value="1"/>
</dbReference>
<comment type="caution">
    <text evidence="2">The sequence shown here is derived from an EMBL/GenBank/DDBJ whole genome shotgun (WGS) entry which is preliminary data.</text>
</comment>
<gene>
    <name evidence="2" type="ORF">HW423_10450</name>
</gene>
<dbReference type="AlphaFoldDB" id="A0A839A8J1"/>
<keyword evidence="2" id="KW-0808">Transferase</keyword>
<evidence type="ECO:0000259" key="1">
    <source>
        <dbReference type="PROSITE" id="PS51186"/>
    </source>
</evidence>